<reference evidence="1" key="1">
    <citation type="journal article" date="2020" name="Phytopathology">
        <title>Genome Sequence Resources of Colletotrichum truncatum, C. plurivorum, C. musicola, and C. sojae: Four Species Pathogenic to Soybean (Glycine max).</title>
        <authorList>
            <person name="Rogerio F."/>
            <person name="Boufleur T.R."/>
            <person name="Ciampi-Guillardi M."/>
            <person name="Sukno S.A."/>
            <person name="Thon M.R."/>
            <person name="Massola Junior N.S."/>
            <person name="Baroncelli R."/>
        </authorList>
    </citation>
    <scope>NUCLEOTIDE SEQUENCE</scope>
    <source>
        <strain evidence="1">LFN0074</strain>
    </source>
</reference>
<accession>A0A8H6MPS4</accession>
<keyword evidence="2" id="KW-1185">Reference proteome</keyword>
<organism evidence="1 2">
    <name type="scientific">Colletotrichum musicola</name>
    <dbReference type="NCBI Taxonomy" id="2175873"/>
    <lineage>
        <taxon>Eukaryota</taxon>
        <taxon>Fungi</taxon>
        <taxon>Dikarya</taxon>
        <taxon>Ascomycota</taxon>
        <taxon>Pezizomycotina</taxon>
        <taxon>Sordariomycetes</taxon>
        <taxon>Hypocreomycetidae</taxon>
        <taxon>Glomerellales</taxon>
        <taxon>Glomerellaceae</taxon>
        <taxon>Colletotrichum</taxon>
        <taxon>Colletotrichum orchidearum species complex</taxon>
    </lineage>
</organism>
<proteinExistence type="predicted"/>
<dbReference type="AlphaFoldDB" id="A0A8H6MPS4"/>
<dbReference type="EMBL" id="WIGM01001174">
    <property type="protein sequence ID" value="KAF6803793.1"/>
    <property type="molecule type" value="Genomic_DNA"/>
</dbReference>
<protein>
    <submittedName>
        <fullName evidence="1">Uncharacterized protein</fullName>
    </submittedName>
</protein>
<sequence>MAMPFTSFGVRQRGQPPPSAVIQVPGLLLFKLDLVSFLDDHLTDPVGSGLIENHDGGVLCRSKIGFPSGHRHTVVLAFITVFLPCMTTSTTPAKSPWP</sequence>
<name>A0A8H6MPS4_9PEZI</name>
<comment type="caution">
    <text evidence="1">The sequence shown here is derived from an EMBL/GenBank/DDBJ whole genome shotgun (WGS) entry which is preliminary data.</text>
</comment>
<dbReference type="Proteomes" id="UP000639643">
    <property type="component" value="Unassembled WGS sequence"/>
</dbReference>
<evidence type="ECO:0000313" key="2">
    <source>
        <dbReference type="Proteomes" id="UP000639643"/>
    </source>
</evidence>
<evidence type="ECO:0000313" key="1">
    <source>
        <dbReference type="EMBL" id="KAF6803793.1"/>
    </source>
</evidence>
<gene>
    <name evidence="1" type="ORF">CMUS01_14999</name>
</gene>